<sequence>MNSLFTLVFCFVILLYSVIKGYFVAYPLLLSLVILLVKFSYQGFAVKSLIKMAFTSSQKAFPVIKILLLIGAVTAVWMAAGTIPALVYYGTQLINPQYFILSAFVLCSFISVLLGTSFGTVSTVGVALMIMAKEGDINPHLVAGAIIAGAYFGDRCSPMSSSAHLVASLTKTKLHRNLRAMISTAWLPLMASSLIYFILSISNPVEIRNSDLISEITKLFNINPLVLLPAFAVTVLCLLNVEVNVTLLASLGIGFFLGIFYQGDSLFKMINFAWVGFNLEQKMDLSEVLTGGGIFSMLRVSLVVILSTSLSGILIGTNTFASVENLLKRASSRSRLFFGTTTVGLASAAFGCTQTLAILLTHQLVKEKYEQERLDNYELATDIENTAVVLSPLIPWNIAGLVPATLLMTDSGFIPYAVYLYLIPIWNWVRYKLAESKMQDEFE</sequence>
<feature type="transmembrane region" description="Helical" evidence="9">
    <location>
        <begin position="245"/>
        <end position="263"/>
    </location>
</feature>
<dbReference type="Pfam" id="PF03553">
    <property type="entry name" value="Na_H_antiporter"/>
    <property type="match status" value="1"/>
</dbReference>
<keyword evidence="6 9" id="KW-1133">Transmembrane helix</keyword>
<feature type="transmembrane region" description="Helical" evidence="9">
    <location>
        <begin position="336"/>
        <end position="360"/>
    </location>
</feature>
<feature type="transmembrane region" description="Helical" evidence="9">
    <location>
        <begin position="98"/>
        <end position="131"/>
    </location>
</feature>
<feature type="transmembrane region" description="Helical" evidence="9">
    <location>
        <begin position="178"/>
        <end position="199"/>
    </location>
</feature>
<evidence type="ECO:0000313" key="11">
    <source>
        <dbReference type="EMBL" id="QDL11927.1"/>
    </source>
</evidence>
<organism evidence="11 12">
    <name type="scientific">Brasilonema sennae CENA114</name>
    <dbReference type="NCBI Taxonomy" id="415709"/>
    <lineage>
        <taxon>Bacteria</taxon>
        <taxon>Bacillati</taxon>
        <taxon>Cyanobacteriota</taxon>
        <taxon>Cyanophyceae</taxon>
        <taxon>Nostocales</taxon>
        <taxon>Scytonemataceae</taxon>
        <taxon>Brasilonema</taxon>
        <taxon>Bromeliae group (in: Brasilonema)</taxon>
    </lineage>
</organism>
<evidence type="ECO:0000256" key="5">
    <source>
        <dbReference type="ARBA" id="ARBA00022692"/>
    </source>
</evidence>
<keyword evidence="3" id="KW-0050">Antiport</keyword>
<dbReference type="InterPro" id="IPR052180">
    <property type="entry name" value="NhaC_Na-H+_Antiporter"/>
</dbReference>
<comment type="similarity">
    <text evidence="8">Belongs to the NhaC Na(+)/H(+) (TC 2.A.35) antiporter family.</text>
</comment>
<protein>
    <submittedName>
        <fullName evidence="11">Na+/H+ antiporter NhaC family protein</fullName>
    </submittedName>
</protein>
<dbReference type="InterPro" id="IPR018461">
    <property type="entry name" value="Na/H_Antiport_NhaC-like_C"/>
</dbReference>
<keyword evidence="4" id="KW-1003">Cell membrane</keyword>
<evidence type="ECO:0000313" key="12">
    <source>
        <dbReference type="Proteomes" id="UP000503129"/>
    </source>
</evidence>
<evidence type="ECO:0000256" key="9">
    <source>
        <dbReference type="SAM" id="Phobius"/>
    </source>
</evidence>
<evidence type="ECO:0000256" key="1">
    <source>
        <dbReference type="ARBA" id="ARBA00004651"/>
    </source>
</evidence>
<dbReference type="AlphaFoldDB" id="A0A856MR45"/>
<evidence type="ECO:0000259" key="10">
    <source>
        <dbReference type="Pfam" id="PF03553"/>
    </source>
</evidence>
<dbReference type="RefSeq" id="WP_169266428.1">
    <property type="nucleotide sequence ID" value="NZ_CAWOXK010000001.1"/>
</dbReference>
<dbReference type="PANTHER" id="PTHR33451">
    <property type="entry name" value="MALATE-2H(+)/NA(+)-LACTATE ANTIPORTER"/>
    <property type="match status" value="1"/>
</dbReference>
<dbReference type="PANTHER" id="PTHR33451:SF3">
    <property type="entry name" value="MALATE-2H(+)_NA(+)-LACTATE ANTIPORTER"/>
    <property type="match status" value="1"/>
</dbReference>
<comment type="subcellular location">
    <subcellularLocation>
        <location evidence="1">Cell membrane</location>
        <topology evidence="1">Multi-pass membrane protein</topology>
    </subcellularLocation>
</comment>
<keyword evidence="5 9" id="KW-0812">Transmembrane</keyword>
<evidence type="ECO:0000256" key="6">
    <source>
        <dbReference type="ARBA" id="ARBA00022989"/>
    </source>
</evidence>
<dbReference type="Proteomes" id="UP000503129">
    <property type="component" value="Chromosome"/>
</dbReference>
<dbReference type="GO" id="GO:0005886">
    <property type="term" value="C:plasma membrane"/>
    <property type="evidence" value="ECO:0007669"/>
    <property type="project" value="UniProtKB-SubCell"/>
</dbReference>
<proteinExistence type="inferred from homology"/>
<feature type="transmembrane region" description="Helical" evidence="9">
    <location>
        <begin position="62"/>
        <end position="86"/>
    </location>
</feature>
<evidence type="ECO:0000256" key="3">
    <source>
        <dbReference type="ARBA" id="ARBA00022449"/>
    </source>
</evidence>
<keyword evidence="2" id="KW-0813">Transport</keyword>
<feature type="domain" description="Na+/H+ antiporter NhaC-like C-terminal" evidence="10">
    <location>
        <begin position="149"/>
        <end position="424"/>
    </location>
</feature>
<evidence type="ECO:0000256" key="7">
    <source>
        <dbReference type="ARBA" id="ARBA00023136"/>
    </source>
</evidence>
<feature type="transmembrane region" description="Helical" evidence="9">
    <location>
        <begin position="219"/>
        <end position="238"/>
    </location>
</feature>
<feature type="transmembrane region" description="Helical" evidence="9">
    <location>
        <begin position="413"/>
        <end position="429"/>
    </location>
</feature>
<dbReference type="GO" id="GO:0015297">
    <property type="term" value="F:antiporter activity"/>
    <property type="evidence" value="ECO:0007669"/>
    <property type="project" value="UniProtKB-KW"/>
</dbReference>
<accession>A0A856MR45</accession>
<dbReference type="EMBL" id="CP030118">
    <property type="protein sequence ID" value="QDL11927.1"/>
    <property type="molecule type" value="Genomic_DNA"/>
</dbReference>
<evidence type="ECO:0000256" key="4">
    <source>
        <dbReference type="ARBA" id="ARBA00022475"/>
    </source>
</evidence>
<feature type="transmembrane region" description="Helical" evidence="9">
    <location>
        <begin position="30"/>
        <end position="50"/>
    </location>
</feature>
<reference evidence="11 12" key="1">
    <citation type="submission" date="2018-06" db="EMBL/GenBank/DDBJ databases">
        <title>Comparative genomics of Brasilonema spp. strains.</title>
        <authorList>
            <person name="Alvarenga D.O."/>
            <person name="Fiore M.F."/>
            <person name="Varani A.M."/>
        </authorList>
    </citation>
    <scope>NUCLEOTIDE SEQUENCE [LARGE SCALE GENOMIC DNA]</scope>
    <source>
        <strain evidence="11 12">CENA114</strain>
    </source>
</reference>
<keyword evidence="12" id="KW-1185">Reference proteome</keyword>
<feature type="transmembrane region" description="Helical" evidence="9">
    <location>
        <begin position="293"/>
        <end position="315"/>
    </location>
</feature>
<keyword evidence="7 9" id="KW-0472">Membrane</keyword>
<gene>
    <name evidence="11" type="ORF">DP114_32090</name>
</gene>
<name>A0A856MR45_9CYAN</name>
<evidence type="ECO:0000256" key="2">
    <source>
        <dbReference type="ARBA" id="ARBA00022448"/>
    </source>
</evidence>
<evidence type="ECO:0000256" key="8">
    <source>
        <dbReference type="ARBA" id="ARBA00038435"/>
    </source>
</evidence>
<dbReference type="KEGG" id="bsen:DP114_32090"/>